<proteinExistence type="predicted"/>
<dbReference type="SUPFAM" id="SSF82689">
    <property type="entry name" value="Mechanosensitive channel protein MscS (YggB), C-terminal domain"/>
    <property type="match status" value="1"/>
</dbReference>
<reference evidence="3 4" key="1">
    <citation type="submission" date="2019-02" db="EMBL/GenBank/DDBJ databases">
        <title>Deep-cultivation of Planctomycetes and their phenomic and genomic characterization uncovers novel biology.</title>
        <authorList>
            <person name="Wiegand S."/>
            <person name="Jogler M."/>
            <person name="Boedeker C."/>
            <person name="Pinto D."/>
            <person name="Vollmers J."/>
            <person name="Rivas-Marin E."/>
            <person name="Kohn T."/>
            <person name="Peeters S.H."/>
            <person name="Heuer A."/>
            <person name="Rast P."/>
            <person name="Oberbeckmann S."/>
            <person name="Bunk B."/>
            <person name="Jeske O."/>
            <person name="Meyerdierks A."/>
            <person name="Storesund J.E."/>
            <person name="Kallscheuer N."/>
            <person name="Luecker S."/>
            <person name="Lage O.M."/>
            <person name="Pohl T."/>
            <person name="Merkel B.J."/>
            <person name="Hornburger P."/>
            <person name="Mueller R.-W."/>
            <person name="Bruemmer F."/>
            <person name="Labrenz M."/>
            <person name="Spormann A.M."/>
            <person name="Op Den Camp H."/>
            <person name="Overmann J."/>
            <person name="Amann R."/>
            <person name="Jetten M.S.M."/>
            <person name="Mascher T."/>
            <person name="Medema M.H."/>
            <person name="Devos D.P."/>
            <person name="Kaster A.-K."/>
            <person name="Ovreas L."/>
            <person name="Rohde M."/>
            <person name="Galperin M.Y."/>
            <person name="Jogler C."/>
        </authorList>
    </citation>
    <scope>NUCLEOTIDE SEQUENCE [LARGE SCALE GENOMIC DNA]</scope>
    <source>
        <strain evidence="3 4">CA13</strain>
    </source>
</reference>
<dbReference type="InterPro" id="IPR049278">
    <property type="entry name" value="MS_channel_C"/>
</dbReference>
<keyword evidence="4" id="KW-1185">Reference proteome</keyword>
<dbReference type="GO" id="GO:0016020">
    <property type="term" value="C:membrane"/>
    <property type="evidence" value="ECO:0007669"/>
    <property type="project" value="InterPro"/>
</dbReference>
<evidence type="ECO:0000259" key="2">
    <source>
        <dbReference type="Pfam" id="PF21082"/>
    </source>
</evidence>
<feature type="region of interest" description="Disordered" evidence="1">
    <location>
        <begin position="135"/>
        <end position="157"/>
    </location>
</feature>
<feature type="domain" description="Mechanosensitive ion channel MscS C-terminal" evidence="2">
    <location>
        <begin position="10"/>
        <end position="80"/>
    </location>
</feature>
<dbReference type="EMBL" id="SJPJ01000001">
    <property type="protein sequence ID" value="TWT81481.1"/>
    <property type="molecule type" value="Genomic_DNA"/>
</dbReference>
<sequence>MFRRTNTLLTIRYDTPPNRIEAFLEGIKKIIQTNPTTRKDQFDVYLNDFGPDGHNILLYFFVKVPGRAEEWLQRHRILLEIVRLAASLDIAFAFPTRTLEIDTMPGQSERPIYPDSANAELKRIAEEYGAGENAKPEGLGIFTAPNMQQASPDSESS</sequence>
<evidence type="ECO:0000256" key="1">
    <source>
        <dbReference type="SAM" id="MobiDB-lite"/>
    </source>
</evidence>
<evidence type="ECO:0000313" key="3">
    <source>
        <dbReference type="EMBL" id="TWT81481.1"/>
    </source>
</evidence>
<dbReference type="RefSeq" id="WP_419194302.1">
    <property type="nucleotide sequence ID" value="NZ_SJPJ01000001.1"/>
</dbReference>
<accession>A0A5C5Z3S3</accession>
<organism evidence="3 4">
    <name type="scientific">Novipirellula herctigrandis</name>
    <dbReference type="NCBI Taxonomy" id="2527986"/>
    <lineage>
        <taxon>Bacteria</taxon>
        <taxon>Pseudomonadati</taxon>
        <taxon>Planctomycetota</taxon>
        <taxon>Planctomycetia</taxon>
        <taxon>Pirellulales</taxon>
        <taxon>Pirellulaceae</taxon>
        <taxon>Novipirellula</taxon>
    </lineage>
</organism>
<dbReference type="Proteomes" id="UP000315010">
    <property type="component" value="Unassembled WGS sequence"/>
</dbReference>
<dbReference type="Gene3D" id="3.30.70.100">
    <property type="match status" value="1"/>
</dbReference>
<protein>
    <submittedName>
        <fullName evidence="3">Low conductance mechanosensitive channel YnaI</fullName>
    </submittedName>
</protein>
<comment type="caution">
    <text evidence="3">The sequence shown here is derived from an EMBL/GenBank/DDBJ whole genome shotgun (WGS) entry which is preliminary data.</text>
</comment>
<feature type="compositionally biased region" description="Polar residues" evidence="1">
    <location>
        <begin position="145"/>
        <end position="157"/>
    </location>
</feature>
<dbReference type="AlphaFoldDB" id="A0A5C5Z3S3"/>
<dbReference type="InterPro" id="IPR011066">
    <property type="entry name" value="MscS_channel_C_sf"/>
</dbReference>
<gene>
    <name evidence="3" type="primary">ynaI_3</name>
    <name evidence="3" type="ORF">CA13_29340</name>
</gene>
<name>A0A5C5Z3S3_9BACT</name>
<evidence type="ECO:0000313" key="4">
    <source>
        <dbReference type="Proteomes" id="UP000315010"/>
    </source>
</evidence>
<dbReference type="Pfam" id="PF21082">
    <property type="entry name" value="MS_channel_3rd"/>
    <property type="match status" value="1"/>
</dbReference>